<dbReference type="Proteomes" id="UP000447873">
    <property type="component" value="Unassembled WGS sequence"/>
</dbReference>
<feature type="region of interest" description="Disordered" evidence="1">
    <location>
        <begin position="55"/>
        <end position="74"/>
    </location>
</feature>
<gene>
    <name evidence="2" type="ORF">EG328_009939</name>
</gene>
<dbReference type="AlphaFoldDB" id="A0A8H3V5C0"/>
<evidence type="ECO:0000313" key="3">
    <source>
        <dbReference type="Proteomes" id="UP000447873"/>
    </source>
</evidence>
<sequence>MTTPIQAAPMSKIKYDSFIICRNSLDLLAAHSSTTSLTIAYRSSLFRAFFASASFHPPPSSITTSDSVIDPAVG</sequence>
<name>A0A8H3V5C0_VENIN</name>
<evidence type="ECO:0000313" key="2">
    <source>
        <dbReference type="EMBL" id="KAE9983447.1"/>
    </source>
</evidence>
<evidence type="ECO:0000256" key="1">
    <source>
        <dbReference type="SAM" id="MobiDB-lite"/>
    </source>
</evidence>
<dbReference type="EMBL" id="WNWS01000062">
    <property type="protein sequence ID" value="KAE9983447.1"/>
    <property type="molecule type" value="Genomic_DNA"/>
</dbReference>
<protein>
    <submittedName>
        <fullName evidence="2">Uncharacterized protein</fullName>
    </submittedName>
</protein>
<comment type="caution">
    <text evidence="2">The sequence shown here is derived from an EMBL/GenBank/DDBJ whole genome shotgun (WGS) entry which is preliminary data.</text>
</comment>
<organism evidence="2 3">
    <name type="scientific">Venturia inaequalis</name>
    <name type="common">Apple scab fungus</name>
    <dbReference type="NCBI Taxonomy" id="5025"/>
    <lineage>
        <taxon>Eukaryota</taxon>
        <taxon>Fungi</taxon>
        <taxon>Dikarya</taxon>
        <taxon>Ascomycota</taxon>
        <taxon>Pezizomycotina</taxon>
        <taxon>Dothideomycetes</taxon>
        <taxon>Pleosporomycetidae</taxon>
        <taxon>Venturiales</taxon>
        <taxon>Venturiaceae</taxon>
        <taxon>Venturia</taxon>
    </lineage>
</organism>
<proteinExistence type="predicted"/>
<reference evidence="2 3" key="1">
    <citation type="submission" date="2018-12" db="EMBL/GenBank/DDBJ databases">
        <title>Venturia inaequalis Genome Resource.</title>
        <authorList>
            <person name="Lichtner F.J."/>
        </authorList>
    </citation>
    <scope>NUCLEOTIDE SEQUENCE [LARGE SCALE GENOMIC DNA]</scope>
    <source>
        <strain evidence="2 3">120213</strain>
    </source>
</reference>
<accession>A0A8H3V5C0</accession>